<protein>
    <submittedName>
        <fullName evidence="2">C-terminal processing protease CtpA/Prc</fullName>
    </submittedName>
</protein>
<comment type="caution">
    <text evidence="2">The sequence shown here is derived from an EMBL/GenBank/DDBJ whole genome shotgun (WGS) entry which is preliminary data.</text>
</comment>
<feature type="domain" description="Tail specific protease" evidence="1">
    <location>
        <begin position="3"/>
        <end position="215"/>
    </location>
</feature>
<dbReference type="SMART" id="SM00245">
    <property type="entry name" value="TSPc"/>
    <property type="match status" value="1"/>
</dbReference>
<name>A0ABU0UQ22_9HYPH</name>
<organism evidence="2 3">
    <name type="scientific">Agrobacterium larrymoorei</name>
    <dbReference type="NCBI Taxonomy" id="160699"/>
    <lineage>
        <taxon>Bacteria</taxon>
        <taxon>Pseudomonadati</taxon>
        <taxon>Pseudomonadota</taxon>
        <taxon>Alphaproteobacteria</taxon>
        <taxon>Hyphomicrobiales</taxon>
        <taxon>Rhizobiaceae</taxon>
        <taxon>Rhizobium/Agrobacterium group</taxon>
        <taxon>Agrobacterium</taxon>
    </lineage>
</organism>
<dbReference type="CDD" id="cd06567">
    <property type="entry name" value="Peptidase_S41"/>
    <property type="match status" value="1"/>
</dbReference>
<dbReference type="InterPro" id="IPR005151">
    <property type="entry name" value="Tail-specific_protease"/>
</dbReference>
<dbReference type="RefSeq" id="WP_306934390.1">
    <property type="nucleotide sequence ID" value="NZ_JAUTBL010000002.1"/>
</dbReference>
<dbReference type="Gene3D" id="3.90.226.10">
    <property type="entry name" value="2-enoyl-CoA Hydratase, Chain A, domain 1"/>
    <property type="match status" value="1"/>
</dbReference>
<gene>
    <name evidence="2" type="ORF">QE408_004212</name>
</gene>
<dbReference type="Proteomes" id="UP001224781">
    <property type="component" value="Unassembled WGS sequence"/>
</dbReference>
<dbReference type="Pfam" id="PF03572">
    <property type="entry name" value="Peptidase_S41"/>
    <property type="match status" value="1"/>
</dbReference>
<reference evidence="2 3" key="1">
    <citation type="submission" date="2023-07" db="EMBL/GenBank/DDBJ databases">
        <title>Functional and genomic diversity of the sorghum phyllosphere microbiome.</title>
        <authorList>
            <person name="Shade A."/>
        </authorList>
    </citation>
    <scope>NUCLEOTIDE SEQUENCE [LARGE SCALE GENOMIC DNA]</scope>
    <source>
        <strain evidence="2 3">SORGH_AS_1126</strain>
    </source>
</reference>
<keyword evidence="3" id="KW-1185">Reference proteome</keyword>
<dbReference type="SUPFAM" id="SSF52096">
    <property type="entry name" value="ClpP/crotonase"/>
    <property type="match status" value="1"/>
</dbReference>
<keyword evidence="2" id="KW-0645">Protease</keyword>
<dbReference type="EMBL" id="JAUTBL010000002">
    <property type="protein sequence ID" value="MDQ1187069.1"/>
    <property type="molecule type" value="Genomic_DNA"/>
</dbReference>
<dbReference type="PANTHER" id="PTHR32060">
    <property type="entry name" value="TAIL-SPECIFIC PROTEASE"/>
    <property type="match status" value="1"/>
</dbReference>
<sequence length="227" mass="25002">MFPPSFEIVMEDGSKKTIDRGRELPGGGTATTGRWLENGERYLLTIPSFAQPHFETDAIELLQSLSSTVHLVIDVRGNSGGNTPDKLVAGLMPDRYRFWRYVTPVTNALARAQGAPASLLVSEAEWIEPIEEAFKGPLTILIDRRSFSAAEDFVVPFKDNKRAEIVGETTGGSSGQPYLRDLGDGMRLWVSTKRQMFPNGARFEGLGIEPDIYRNWPPGADPVMSSA</sequence>
<accession>A0ABU0UQ22</accession>
<dbReference type="GO" id="GO:0008233">
    <property type="term" value="F:peptidase activity"/>
    <property type="evidence" value="ECO:0007669"/>
    <property type="project" value="UniProtKB-KW"/>
</dbReference>
<evidence type="ECO:0000313" key="2">
    <source>
        <dbReference type="EMBL" id="MDQ1187069.1"/>
    </source>
</evidence>
<proteinExistence type="predicted"/>
<evidence type="ECO:0000259" key="1">
    <source>
        <dbReference type="SMART" id="SM00245"/>
    </source>
</evidence>
<dbReference type="PANTHER" id="PTHR32060:SF30">
    <property type="entry name" value="CARBOXY-TERMINAL PROCESSING PROTEASE CTPA"/>
    <property type="match status" value="1"/>
</dbReference>
<keyword evidence="2" id="KW-0378">Hydrolase</keyword>
<dbReference type="GO" id="GO:0006508">
    <property type="term" value="P:proteolysis"/>
    <property type="evidence" value="ECO:0007669"/>
    <property type="project" value="UniProtKB-KW"/>
</dbReference>
<dbReference type="InterPro" id="IPR029045">
    <property type="entry name" value="ClpP/crotonase-like_dom_sf"/>
</dbReference>
<evidence type="ECO:0000313" key="3">
    <source>
        <dbReference type="Proteomes" id="UP001224781"/>
    </source>
</evidence>